<protein>
    <recommendedName>
        <fullName evidence="3">ATP-grasp domain-containing protein</fullName>
    </recommendedName>
</protein>
<dbReference type="EMBL" id="CP010312">
    <property type="protein sequence ID" value="AJF08238.1"/>
    <property type="molecule type" value="Genomic_DNA"/>
</dbReference>
<proteinExistence type="predicted"/>
<name>A0A0B5FLE6_9BACT</name>
<dbReference type="KEGG" id="gsb:GSUB_17285"/>
<keyword evidence="1" id="KW-0614">Plasmid</keyword>
<gene>
    <name evidence="1" type="ORF">GSUB_17285</name>
</gene>
<evidence type="ECO:0000313" key="1">
    <source>
        <dbReference type="EMBL" id="AJF08238.1"/>
    </source>
</evidence>
<evidence type="ECO:0000313" key="2">
    <source>
        <dbReference type="Proteomes" id="UP000035036"/>
    </source>
</evidence>
<dbReference type="Proteomes" id="UP000035036">
    <property type="component" value="Plasmid pGSUB1"/>
</dbReference>
<dbReference type="AlphaFoldDB" id="A0A0B5FLE6"/>
<organism evidence="1 2">
    <name type="scientific">Geoalkalibacter subterraneus</name>
    <dbReference type="NCBI Taxonomy" id="483547"/>
    <lineage>
        <taxon>Bacteria</taxon>
        <taxon>Pseudomonadati</taxon>
        <taxon>Thermodesulfobacteriota</taxon>
        <taxon>Desulfuromonadia</taxon>
        <taxon>Desulfuromonadales</taxon>
        <taxon>Geoalkalibacteraceae</taxon>
        <taxon>Geoalkalibacter</taxon>
    </lineage>
</organism>
<dbReference type="HOGENOM" id="CLU_1183498_0_0_7"/>
<reference evidence="1 2" key="1">
    <citation type="journal article" date="2015" name="Genome Announc.">
        <title>Genomes of Geoalkalibacter ferrihydriticus Z-0531T and Geoalkalibacter subterraneus Red1T, Two Haloalkaliphilic Metal-Reducing Deltaproteobacteria.</title>
        <authorList>
            <person name="Badalamenti J.P."/>
            <person name="Krajmalnik-Brown R."/>
            <person name="Torres C.I."/>
            <person name="Bond D.R."/>
        </authorList>
    </citation>
    <scope>NUCLEOTIDE SEQUENCE [LARGE SCALE GENOMIC DNA]</scope>
    <source>
        <strain evidence="1 2">Red1</strain>
        <plasmid evidence="2">Plasmid pGSUB1</plasmid>
    </source>
</reference>
<geneLocation type="plasmid" evidence="1 2">
    <name>pGSUB1</name>
</geneLocation>
<evidence type="ECO:0008006" key="3">
    <source>
        <dbReference type="Google" id="ProtNLM"/>
    </source>
</evidence>
<keyword evidence="2" id="KW-1185">Reference proteome</keyword>
<accession>A0A0B5FLE6</accession>
<sequence length="252" mass="28928">MSNEASSTFWRFDLDKCRNMRRSEQAAKTLQLKSDFRDWYDCAFDLQGQMVFERLSTAGMSRRQMFAFLQKLGLRTPRHGLVEDLVSALTHDCEDWPKDLQRRFLDQAVDVVIYHDEQAHCGEGKQKISAGKALDLYPDTYASEFIPSVAGRGSVSLRYLQVGQRRWWLRYWSQDDWRSNAGEGDCEILCEEKPGRPHEINDPLFAVDFIRAGKKLYAIDFNIAPGLAPLNGLLLPSEVVSQISSFIQPLQQ</sequence>